<evidence type="ECO:0000313" key="2">
    <source>
        <dbReference type="EMBL" id="DAF90247.1"/>
    </source>
</evidence>
<dbReference type="SUPFAM" id="SSF47413">
    <property type="entry name" value="lambda repressor-like DNA-binding domains"/>
    <property type="match status" value="1"/>
</dbReference>
<dbReference type="EMBL" id="BK016023">
    <property type="protein sequence ID" value="DAF90247.1"/>
    <property type="molecule type" value="Genomic_DNA"/>
</dbReference>
<dbReference type="GO" id="GO:0003677">
    <property type="term" value="F:DNA binding"/>
    <property type="evidence" value="ECO:0007669"/>
    <property type="project" value="InterPro"/>
</dbReference>
<dbReference type="CDD" id="cd00093">
    <property type="entry name" value="HTH_XRE"/>
    <property type="match status" value="1"/>
</dbReference>
<organism evidence="2">
    <name type="scientific">Myoviridae sp. ct3Oc10</name>
    <dbReference type="NCBI Taxonomy" id="2825025"/>
    <lineage>
        <taxon>Viruses</taxon>
        <taxon>Duplodnaviria</taxon>
        <taxon>Heunggongvirae</taxon>
        <taxon>Uroviricota</taxon>
        <taxon>Caudoviricetes</taxon>
    </lineage>
</organism>
<dbReference type="InterPro" id="IPR001387">
    <property type="entry name" value="Cro/C1-type_HTH"/>
</dbReference>
<feature type="domain" description="HTH cro/C1-type" evidence="1">
    <location>
        <begin position="5"/>
        <end position="59"/>
    </location>
</feature>
<dbReference type="PROSITE" id="PS50943">
    <property type="entry name" value="HTH_CROC1"/>
    <property type="match status" value="1"/>
</dbReference>
<sequence length="70" mass="8188">MYEDLRKIRTERGIRLKECADVIGVQEACYCKKELGDLKFSLEEAKALADFFKLPVEVLFLKEKSSKMER</sequence>
<accession>A0A8S5U700</accession>
<dbReference type="Gene3D" id="1.10.260.40">
    <property type="entry name" value="lambda repressor-like DNA-binding domains"/>
    <property type="match status" value="1"/>
</dbReference>
<evidence type="ECO:0000259" key="1">
    <source>
        <dbReference type="PROSITE" id="PS50943"/>
    </source>
</evidence>
<reference evidence="2" key="1">
    <citation type="journal article" date="2021" name="Proc. Natl. Acad. Sci. U.S.A.">
        <title>A Catalog of Tens of Thousands of Viruses from Human Metagenomes Reveals Hidden Associations with Chronic Diseases.</title>
        <authorList>
            <person name="Tisza M.J."/>
            <person name="Buck C.B."/>
        </authorList>
    </citation>
    <scope>NUCLEOTIDE SEQUENCE</scope>
    <source>
        <strain evidence="2">Ct3Oc10</strain>
    </source>
</reference>
<dbReference type="InterPro" id="IPR010982">
    <property type="entry name" value="Lambda_DNA-bd_dom_sf"/>
</dbReference>
<proteinExistence type="predicted"/>
<protein>
    <submittedName>
        <fullName evidence="2">SOS-response transcriptional repressor</fullName>
    </submittedName>
</protein>
<name>A0A8S5U700_9CAUD</name>